<dbReference type="GO" id="GO:0016740">
    <property type="term" value="F:transferase activity"/>
    <property type="evidence" value="ECO:0007669"/>
    <property type="project" value="UniProtKB-KW"/>
</dbReference>
<sequence length="326" mass="37989">MNGICTLANDYVFDQLIALLNSIDVILGKETPVCIYPFDDRTQRIAEEIVNRPNVFIYDNQESIERWDQFMLSAAPERLNRSKFRLYGAHRRFCAFDGPFDKFIYLDADTLVMNSLDAVFEKLDNHDFVVYDFQFKDVSKIYNVKSPKLLEVFAQKRIDTEIFCSGFYGSKRGIFDTEQRNWLISNLQNGEAEILYEGAGEQPLLNYMVMRSKLSTYNFARELPDNLKTGCSATSKHFEEREHILYDKGNPLTYIHYIGIPPNLTQAVCAGENIDFAYRDLFLHYRYLHEPEKRPVFTTPPKNYNEAPTPNLFTRALRKLKLIKQG</sequence>
<protein>
    <submittedName>
        <fullName evidence="1">Sugar transferase</fullName>
    </submittedName>
</protein>
<evidence type="ECO:0000313" key="2">
    <source>
        <dbReference type="Proteomes" id="UP000222310"/>
    </source>
</evidence>
<evidence type="ECO:0000313" key="1">
    <source>
        <dbReference type="EMBL" id="PHJ97022.1"/>
    </source>
</evidence>
<dbReference type="InterPro" id="IPR029044">
    <property type="entry name" value="Nucleotide-diphossugar_trans"/>
</dbReference>
<dbReference type="GeneID" id="57097664"/>
<dbReference type="RefSeq" id="WP_099071610.1">
    <property type="nucleotide sequence ID" value="NZ_LAHD01000120.1"/>
</dbReference>
<name>A0A9Q6EIC2_NOSLI</name>
<dbReference type="AlphaFoldDB" id="A0A9Q6EIC2"/>
<gene>
    <name evidence="1" type="ORF">VF08_29470</name>
</gene>
<dbReference type="InterPro" id="IPR054619">
    <property type="entry name" value="Npun_R2821-like"/>
</dbReference>
<accession>A0A9Q6EIC2</accession>
<dbReference type="NCBIfam" id="NF045582">
    <property type="entry name" value="Npun_R2823_gen"/>
    <property type="match status" value="1"/>
</dbReference>
<comment type="caution">
    <text evidence="1">The sequence shown here is derived from an EMBL/GenBank/DDBJ whole genome shotgun (WGS) entry which is preliminary data.</text>
</comment>
<dbReference type="SUPFAM" id="SSF53448">
    <property type="entry name" value="Nucleotide-diphospho-sugar transferases"/>
    <property type="match status" value="1"/>
</dbReference>
<keyword evidence="1" id="KW-0808">Transferase</keyword>
<dbReference type="Gene3D" id="3.90.550.10">
    <property type="entry name" value="Spore Coat Polysaccharide Biosynthesis Protein SpsA, Chain A"/>
    <property type="match status" value="1"/>
</dbReference>
<organism evidence="1 2">
    <name type="scientific">Nostoc linckia z8</name>
    <dbReference type="NCBI Taxonomy" id="1628746"/>
    <lineage>
        <taxon>Bacteria</taxon>
        <taxon>Bacillati</taxon>
        <taxon>Cyanobacteriota</taxon>
        <taxon>Cyanophyceae</taxon>
        <taxon>Nostocales</taxon>
        <taxon>Nostocaceae</taxon>
        <taxon>Nostoc</taxon>
    </lineage>
</organism>
<dbReference type="Proteomes" id="UP000222310">
    <property type="component" value="Unassembled WGS sequence"/>
</dbReference>
<reference evidence="1 2" key="1">
    <citation type="submission" date="2015-02" db="EMBL/GenBank/DDBJ databases">
        <title>Nostoc linckia genome annotation.</title>
        <authorList>
            <person name="Zhou Z."/>
        </authorList>
    </citation>
    <scope>NUCLEOTIDE SEQUENCE [LARGE SCALE GENOMIC DNA]</scope>
    <source>
        <strain evidence="2">z8</strain>
    </source>
</reference>
<proteinExistence type="predicted"/>
<dbReference type="EMBL" id="LAHD01000120">
    <property type="protein sequence ID" value="PHJ97022.1"/>
    <property type="molecule type" value="Genomic_DNA"/>
</dbReference>